<dbReference type="Proteomes" id="UP000046392">
    <property type="component" value="Unplaced"/>
</dbReference>
<sequence>MVCERNKLKLISKSFDALCKGEDNPKLLYNCVDRSTGRHHLYHIGEIPSRGIRSIELKDLSERNLSSFRNLDCFGGVKRVTYNPLNQVNINLKVFNFCKSQKPATLRFICHPRTSIERPNVDIEEISEFIPLNVKEIEICCRPSEIEWIYEAANFVQEKRFETLVLSLYLWHIYRNWKT</sequence>
<organism evidence="1 2">
    <name type="scientific">Strongyloides papillosus</name>
    <name type="common">Intestinal threadworm</name>
    <dbReference type="NCBI Taxonomy" id="174720"/>
    <lineage>
        <taxon>Eukaryota</taxon>
        <taxon>Metazoa</taxon>
        <taxon>Ecdysozoa</taxon>
        <taxon>Nematoda</taxon>
        <taxon>Chromadorea</taxon>
        <taxon>Rhabditida</taxon>
        <taxon>Tylenchina</taxon>
        <taxon>Panagrolaimomorpha</taxon>
        <taxon>Strongyloidoidea</taxon>
        <taxon>Strongyloididae</taxon>
        <taxon>Strongyloides</taxon>
    </lineage>
</organism>
<protein>
    <submittedName>
        <fullName evidence="2">Uncharacterized protein</fullName>
    </submittedName>
</protein>
<dbReference type="AlphaFoldDB" id="A0A0N5BAZ4"/>
<dbReference type="WBParaSite" id="SPAL_0000320800.1">
    <property type="protein sequence ID" value="SPAL_0000320800.1"/>
    <property type="gene ID" value="SPAL_0000320800"/>
</dbReference>
<evidence type="ECO:0000313" key="2">
    <source>
        <dbReference type="WBParaSite" id="SPAL_0000320800.1"/>
    </source>
</evidence>
<proteinExistence type="predicted"/>
<name>A0A0N5BAZ4_STREA</name>
<reference evidence="2" key="1">
    <citation type="submission" date="2017-02" db="UniProtKB">
        <authorList>
            <consortium name="WormBaseParasite"/>
        </authorList>
    </citation>
    <scope>IDENTIFICATION</scope>
</reference>
<evidence type="ECO:0000313" key="1">
    <source>
        <dbReference type="Proteomes" id="UP000046392"/>
    </source>
</evidence>
<accession>A0A0N5BAZ4</accession>
<keyword evidence="1" id="KW-1185">Reference proteome</keyword>